<gene>
    <name evidence="1" type="ORF">CARN3_1186</name>
</gene>
<dbReference type="InterPro" id="IPR023214">
    <property type="entry name" value="HAD_sf"/>
</dbReference>
<dbReference type="GO" id="GO:0005829">
    <property type="term" value="C:cytosol"/>
    <property type="evidence" value="ECO:0007669"/>
    <property type="project" value="TreeGrafter"/>
</dbReference>
<dbReference type="InterPro" id="IPR036412">
    <property type="entry name" value="HAD-like_sf"/>
</dbReference>
<dbReference type="EMBL" id="CABN01000101">
    <property type="protein sequence ID" value="CBI00189.1"/>
    <property type="molecule type" value="Genomic_DNA"/>
</dbReference>
<dbReference type="AlphaFoldDB" id="E6PZ30"/>
<sequence length="250" mass="27174">MPALPRYTKGMLRVHRSIPAHSLSLLVFDLDGTLIDSSKDLCNSVNATLENFGLRSLPDTLIASFIGDGAGMLIRRALAVPGELPPEIDPNDEDFFQQAFDYFLAWYRAHKLDYTRVYPGVLESLDALRLLPDGSPRRMAVLTNKPVGPARAICDGLGLAQYFFAIYGGDSFDTKKPYPQGLQRLITEAAATPETTVMIGDSDVDVNTARNAGAWSLGCGFGLSPDSLAAAGSDILVDHASEWIEALRPW</sequence>
<dbReference type="SFLD" id="SFLDG01129">
    <property type="entry name" value="C1.5:_HAD__Beta-PGM__Phosphata"/>
    <property type="match status" value="1"/>
</dbReference>
<dbReference type="PANTHER" id="PTHR43434:SF1">
    <property type="entry name" value="PHOSPHOGLYCOLATE PHOSPHATASE"/>
    <property type="match status" value="1"/>
</dbReference>
<dbReference type="EC" id="3.1.3.18" evidence="1"/>
<dbReference type="SFLD" id="SFLDS00003">
    <property type="entry name" value="Haloacid_Dehalogenase"/>
    <property type="match status" value="1"/>
</dbReference>
<comment type="caution">
    <text evidence="1">The sequence shown here is derived from an EMBL/GenBank/DDBJ whole genome shotgun (WGS) entry which is preliminary data.</text>
</comment>
<accession>E6PZ30</accession>
<dbReference type="Gene3D" id="1.10.150.240">
    <property type="entry name" value="Putative phosphatase, domain 2"/>
    <property type="match status" value="1"/>
</dbReference>
<organism evidence="1">
    <name type="scientific">mine drainage metagenome</name>
    <dbReference type="NCBI Taxonomy" id="410659"/>
    <lineage>
        <taxon>unclassified sequences</taxon>
        <taxon>metagenomes</taxon>
        <taxon>ecological metagenomes</taxon>
    </lineage>
</organism>
<dbReference type="Pfam" id="PF13419">
    <property type="entry name" value="HAD_2"/>
    <property type="match status" value="1"/>
</dbReference>
<dbReference type="SUPFAM" id="SSF56784">
    <property type="entry name" value="HAD-like"/>
    <property type="match status" value="1"/>
</dbReference>
<dbReference type="InterPro" id="IPR023198">
    <property type="entry name" value="PGP-like_dom2"/>
</dbReference>
<name>E6PZ30_9ZZZZ</name>
<dbReference type="InterPro" id="IPR041492">
    <property type="entry name" value="HAD_2"/>
</dbReference>
<protein>
    <submittedName>
        <fullName evidence="1">HAD-superfamily hydrolase subfamily IA, variant 3</fullName>
        <ecNumber evidence="1">3.1.3.18</ecNumber>
    </submittedName>
</protein>
<dbReference type="NCBIfam" id="TIGR01549">
    <property type="entry name" value="HAD-SF-IA-v1"/>
    <property type="match status" value="1"/>
</dbReference>
<keyword evidence="1" id="KW-0378">Hydrolase</keyword>
<dbReference type="InterPro" id="IPR050155">
    <property type="entry name" value="HAD-like_hydrolase_sf"/>
</dbReference>
<dbReference type="GO" id="GO:0006281">
    <property type="term" value="P:DNA repair"/>
    <property type="evidence" value="ECO:0007669"/>
    <property type="project" value="TreeGrafter"/>
</dbReference>
<reference evidence="1" key="1">
    <citation type="submission" date="2009-10" db="EMBL/GenBank/DDBJ databases">
        <title>Diversity of trophic interactions inside an arsenic-rich microbial ecosystem.</title>
        <authorList>
            <person name="Bertin P.N."/>
            <person name="Heinrich-Salmeron A."/>
            <person name="Pelletier E."/>
            <person name="Goulhen-Chollet F."/>
            <person name="Arsene-Ploetze F."/>
            <person name="Gallien S."/>
            <person name="Calteau A."/>
            <person name="Vallenet D."/>
            <person name="Casiot C."/>
            <person name="Chane-Woon-Ming B."/>
            <person name="Giloteaux L."/>
            <person name="Barakat M."/>
            <person name="Bonnefoy V."/>
            <person name="Bruneel O."/>
            <person name="Chandler M."/>
            <person name="Cleiss J."/>
            <person name="Duran R."/>
            <person name="Elbaz-Poulichet F."/>
            <person name="Fonknechten N."/>
            <person name="Lauga B."/>
            <person name="Mornico D."/>
            <person name="Ortet P."/>
            <person name="Schaeffer C."/>
            <person name="Siguier P."/>
            <person name="Alexander Thil Smith A."/>
            <person name="Van Dorsselaer A."/>
            <person name="Weissenbach J."/>
            <person name="Medigue C."/>
            <person name="Le Paslier D."/>
        </authorList>
    </citation>
    <scope>NUCLEOTIDE SEQUENCE</scope>
</reference>
<dbReference type="PANTHER" id="PTHR43434">
    <property type="entry name" value="PHOSPHOGLYCOLATE PHOSPHATASE"/>
    <property type="match status" value="1"/>
</dbReference>
<dbReference type="InterPro" id="IPR006439">
    <property type="entry name" value="HAD-SF_hydro_IA"/>
</dbReference>
<evidence type="ECO:0000313" key="1">
    <source>
        <dbReference type="EMBL" id="CBI00189.1"/>
    </source>
</evidence>
<proteinExistence type="predicted"/>
<dbReference type="GO" id="GO:0008967">
    <property type="term" value="F:phosphoglycolate phosphatase activity"/>
    <property type="evidence" value="ECO:0007669"/>
    <property type="project" value="UniProtKB-EC"/>
</dbReference>
<dbReference type="Gene3D" id="3.40.50.1000">
    <property type="entry name" value="HAD superfamily/HAD-like"/>
    <property type="match status" value="1"/>
</dbReference>